<dbReference type="EMBL" id="CP014327">
    <property type="protein sequence ID" value="AML51846.1"/>
    <property type="molecule type" value="Genomic_DNA"/>
</dbReference>
<dbReference type="PANTHER" id="PTHR42686">
    <property type="entry name" value="GH17980P-RELATED"/>
    <property type="match status" value="1"/>
</dbReference>
<dbReference type="Proteomes" id="UP000070371">
    <property type="component" value="Chromosome"/>
</dbReference>
<keyword evidence="3" id="KW-1185">Reference proteome</keyword>
<dbReference type="OrthoDB" id="9768851at2"/>
<evidence type="ECO:0000313" key="3">
    <source>
        <dbReference type="Proteomes" id="UP000070371"/>
    </source>
</evidence>
<dbReference type="SUPFAM" id="SSF51430">
    <property type="entry name" value="NAD(P)-linked oxidoreductase"/>
    <property type="match status" value="1"/>
</dbReference>
<dbReference type="Gene3D" id="3.20.20.100">
    <property type="entry name" value="NADP-dependent oxidoreductase domain"/>
    <property type="match status" value="1"/>
</dbReference>
<dbReference type="Pfam" id="PF00248">
    <property type="entry name" value="Aldo_ket_red"/>
    <property type="match status" value="1"/>
</dbReference>
<dbReference type="STRING" id="1579316.RC74_11735"/>
<dbReference type="PANTHER" id="PTHR42686:SF1">
    <property type="entry name" value="GH17980P-RELATED"/>
    <property type="match status" value="1"/>
</dbReference>
<name>A0A126V1U9_9RHOB</name>
<protein>
    <submittedName>
        <fullName evidence="2">Pyridoxal 4-dehydrogenase</fullName>
    </submittedName>
</protein>
<dbReference type="RefSeq" id="WP_039001119.1">
    <property type="nucleotide sequence ID" value="NZ_CP014327.1"/>
</dbReference>
<dbReference type="InterPro" id="IPR023210">
    <property type="entry name" value="NADP_OxRdtase_dom"/>
</dbReference>
<evidence type="ECO:0000259" key="1">
    <source>
        <dbReference type="Pfam" id="PF00248"/>
    </source>
</evidence>
<dbReference type="InterPro" id="IPR036812">
    <property type="entry name" value="NAD(P)_OxRdtase_dom_sf"/>
</dbReference>
<evidence type="ECO:0000313" key="2">
    <source>
        <dbReference type="EMBL" id="AML51846.1"/>
    </source>
</evidence>
<proteinExistence type="predicted"/>
<sequence length="327" mass="35768">MKRRILGKTGLELTELSFGAGAIGNLYAPVTQQAAHDVMEVSWASGIRYFDTAPFYGHGRSERRVGDFLRGRSEYVLSTKVGKLLTPVSNENIPDYGFVDPLPFAVHFDYSYDGIMKSFEMSLARLGLNRIDILYVHDLEPSGFSEAEYNHHLTDFLDGGIRALNELKDRGYIRAFGLGINQVSACLNVLSRADIDVILLAGRYTLLDRSAELALLAECRKRNVALVIGGVFNSGILAVGPKEGACFDYQPASSDILQKVGSIQETLKVSDVDLAQAALQFPLQSDLVATVLIGSAKASSMLRNVKLLSPSVPSSVFETVEKFTLHQ</sequence>
<gene>
    <name evidence="2" type="ORF">RC74_11735</name>
</gene>
<dbReference type="AlphaFoldDB" id="A0A126V1U9"/>
<dbReference type="GO" id="GO:0016491">
    <property type="term" value="F:oxidoreductase activity"/>
    <property type="evidence" value="ECO:0007669"/>
    <property type="project" value="InterPro"/>
</dbReference>
<dbReference type="GO" id="GO:0005829">
    <property type="term" value="C:cytosol"/>
    <property type="evidence" value="ECO:0007669"/>
    <property type="project" value="TreeGrafter"/>
</dbReference>
<organism evidence="2 3">
    <name type="scientific">Falsihalocynthiibacter arcticus</name>
    <dbReference type="NCBI Taxonomy" id="1579316"/>
    <lineage>
        <taxon>Bacteria</taxon>
        <taxon>Pseudomonadati</taxon>
        <taxon>Pseudomonadota</taxon>
        <taxon>Alphaproteobacteria</taxon>
        <taxon>Rhodobacterales</taxon>
        <taxon>Roseobacteraceae</taxon>
        <taxon>Falsihalocynthiibacter</taxon>
    </lineage>
</organism>
<feature type="domain" description="NADP-dependent oxidoreductase" evidence="1">
    <location>
        <begin position="15"/>
        <end position="322"/>
    </location>
</feature>
<accession>A0A126V1U9</accession>
<dbReference type="KEGG" id="hat:RC74_11735"/>
<dbReference type="InterPro" id="IPR020471">
    <property type="entry name" value="AKR"/>
</dbReference>
<reference evidence="2 3" key="1">
    <citation type="submission" date="2016-02" db="EMBL/GenBank/DDBJ databases">
        <title>Complete genome sequence of Halocynthiibacter arcticus PAMC 20958t from arctic marine sediment.</title>
        <authorList>
            <person name="Lee Y.M."/>
            <person name="Baek K."/>
            <person name="Lee H.K."/>
            <person name="Shin S.C."/>
        </authorList>
    </citation>
    <scope>NUCLEOTIDE SEQUENCE [LARGE SCALE GENOMIC DNA]</scope>
    <source>
        <strain evidence="2">PAMC 20958</strain>
    </source>
</reference>